<dbReference type="PANTHER" id="PTHR46266">
    <property type="entry name" value="TRANSCRIPTION FACTOR TT8"/>
    <property type="match status" value="1"/>
</dbReference>
<dbReference type="EnsemblPlants" id="Kaladp0050s0183.1.v1.1">
    <property type="protein sequence ID" value="Kaladp0050s0183.1.v1.1"/>
    <property type="gene ID" value="Kaladp0050s0183.v1.1"/>
</dbReference>
<dbReference type="OMA" id="VMDAMSS"/>
<dbReference type="PANTHER" id="PTHR46266:SF3">
    <property type="entry name" value="TRANSCRIPTION FACTOR EGL1"/>
    <property type="match status" value="1"/>
</dbReference>
<feature type="domain" description="Plant bHLH transcription factor ACT-like" evidence="3">
    <location>
        <begin position="2"/>
        <end position="73"/>
    </location>
</feature>
<dbReference type="InterPro" id="IPR054502">
    <property type="entry name" value="bHLH-TF_ACT-like_plant"/>
</dbReference>
<dbReference type="GO" id="GO:0005634">
    <property type="term" value="C:nucleus"/>
    <property type="evidence" value="ECO:0007669"/>
    <property type="project" value="UniProtKB-SubCell"/>
</dbReference>
<protein>
    <recommendedName>
        <fullName evidence="3">Plant bHLH transcription factor ACT-like domain-containing protein</fullName>
    </recommendedName>
</protein>
<comment type="subcellular location">
    <subcellularLocation>
        <location evidence="1">Nucleus</location>
    </subcellularLocation>
</comment>
<organism evidence="4 5">
    <name type="scientific">Kalanchoe fedtschenkoi</name>
    <name type="common">Lavender scallops</name>
    <name type="synonym">South American air plant</name>
    <dbReference type="NCBI Taxonomy" id="63787"/>
    <lineage>
        <taxon>Eukaryota</taxon>
        <taxon>Viridiplantae</taxon>
        <taxon>Streptophyta</taxon>
        <taxon>Embryophyta</taxon>
        <taxon>Tracheophyta</taxon>
        <taxon>Spermatophyta</taxon>
        <taxon>Magnoliopsida</taxon>
        <taxon>eudicotyledons</taxon>
        <taxon>Gunneridae</taxon>
        <taxon>Pentapetalae</taxon>
        <taxon>Saxifragales</taxon>
        <taxon>Crassulaceae</taxon>
        <taxon>Kalanchoe</taxon>
    </lineage>
</organism>
<accession>A0A7N0U182</accession>
<dbReference type="GO" id="GO:0080090">
    <property type="term" value="P:regulation of primary metabolic process"/>
    <property type="evidence" value="ECO:0007669"/>
    <property type="project" value="UniProtKB-ARBA"/>
</dbReference>
<dbReference type="Gramene" id="Kaladp0050s0183.1.v1.1">
    <property type="protein sequence ID" value="Kaladp0050s0183.1.v1.1"/>
    <property type="gene ID" value="Kaladp0050s0183.v1.1"/>
</dbReference>
<reference evidence="4" key="1">
    <citation type="submission" date="2021-01" db="UniProtKB">
        <authorList>
            <consortium name="EnsemblPlants"/>
        </authorList>
    </citation>
    <scope>IDENTIFICATION</scope>
</reference>
<evidence type="ECO:0000313" key="5">
    <source>
        <dbReference type="Proteomes" id="UP000594263"/>
    </source>
</evidence>
<dbReference type="Pfam" id="PF22754">
    <property type="entry name" value="bHLH-TF_ACT-like_plant"/>
    <property type="match status" value="1"/>
</dbReference>
<evidence type="ECO:0000259" key="3">
    <source>
        <dbReference type="Pfam" id="PF22754"/>
    </source>
</evidence>
<evidence type="ECO:0000256" key="2">
    <source>
        <dbReference type="ARBA" id="ARBA00023242"/>
    </source>
</evidence>
<keyword evidence="5" id="KW-1185">Reference proteome</keyword>
<dbReference type="Proteomes" id="UP000594263">
    <property type="component" value="Unplaced"/>
</dbReference>
<sequence>MVDNNVMIEMRCCWRECLLLKVMDAMSSLGLDSHMVQSSTSANGILQLTIKSKFKGSGSASVGVIRQKLRRILARS</sequence>
<evidence type="ECO:0000313" key="4">
    <source>
        <dbReference type="EnsemblPlants" id="Kaladp0050s0183.1.v1.1"/>
    </source>
</evidence>
<keyword evidence="2" id="KW-0539">Nucleus</keyword>
<dbReference type="AlphaFoldDB" id="A0A7N0U182"/>
<name>A0A7N0U182_KALFE</name>
<proteinExistence type="predicted"/>
<evidence type="ECO:0000256" key="1">
    <source>
        <dbReference type="ARBA" id="ARBA00004123"/>
    </source>
</evidence>